<dbReference type="EMBL" id="CP065956">
    <property type="protein sequence ID" value="QSR86020.1"/>
    <property type="molecule type" value="Genomic_DNA"/>
</dbReference>
<organism evidence="1 2">
    <name type="scientific">Candidatus Methylacidiphilum infernorum</name>
    <dbReference type="NCBI Taxonomy" id="511746"/>
    <lineage>
        <taxon>Bacteria</taxon>
        <taxon>Pseudomonadati</taxon>
        <taxon>Verrucomicrobiota</taxon>
        <taxon>Methylacidiphilae</taxon>
        <taxon>Methylacidiphilales</taxon>
        <taxon>Methylacidiphilaceae</taxon>
        <taxon>Methylacidiphilum (ex Ratnadevi et al. 2023)</taxon>
    </lineage>
</organism>
<name>A0ABX7PT71_9BACT</name>
<evidence type="ECO:0000313" key="2">
    <source>
        <dbReference type="Proteomes" id="UP000663088"/>
    </source>
</evidence>
<keyword evidence="2" id="KW-1185">Reference proteome</keyword>
<reference evidence="1 2" key="1">
    <citation type="submission" date="2020-12" db="EMBL/GenBank/DDBJ databases">
        <authorList>
            <person name="Awala S.I."/>
            <person name="Gwak J.-H."/>
            <person name="Kim S.-J."/>
            <person name="Rhee S.-K."/>
        </authorList>
    </citation>
    <scope>NUCLEOTIDE SEQUENCE [LARGE SCALE GENOMIC DNA]</scope>
    <source>
        <strain evidence="1 2">IT5</strain>
    </source>
</reference>
<evidence type="ECO:0000313" key="1">
    <source>
        <dbReference type="EMBL" id="QSR86020.1"/>
    </source>
</evidence>
<sequence>MSQHRSYRTGSLLVAKRNVLKRYERINILKKQGKWKEGDKVLGLPKTKPI</sequence>
<dbReference type="RefSeq" id="WP_012462403.1">
    <property type="nucleotide sequence ID" value="NZ_CP065956.1"/>
</dbReference>
<dbReference type="InterPro" id="IPR026405">
    <property type="entry name" value="Chlam/Ver/Plancto_rRNA"/>
</dbReference>
<dbReference type="Proteomes" id="UP000663088">
    <property type="component" value="Chromosome"/>
</dbReference>
<accession>A0ABX7PT71</accession>
<gene>
    <name evidence="1" type="ORF">EM20IM_05745</name>
</gene>
<protein>
    <submittedName>
        <fullName evidence="1">Small basic protein</fullName>
    </submittedName>
</protein>
<dbReference type="NCBIfam" id="TIGR04137">
    <property type="entry name" value="Chlam_Ver_rRNA"/>
    <property type="match status" value="1"/>
</dbReference>
<proteinExistence type="predicted"/>